<sequence>MPKSQTKLYVQKFRNIWLKDPILKEWLIEISSTEGSLAKCKFCQCKLSNKYSDLKTHAESKKHKANRKLILGDKQQKLPFVKKDSFSSTKQAECRLCLYIACHASLLAVEHLTKVCSKSFEGDAATFLQMHRRKCSCIIRNVLEPHFINKLREDTADVSYSLIIDESTDISVHKYLGVCIKYFSILSGRLVTTSLGLWELQNVDAEGIVSCLFNVLEKYKLKIHHLQGLGTDNASVMVGINNGVYKKLKEYCPNLVLVRCVCHSLQLAVSSAAKDLPRNLEFLLKETYDWFCRSPSRQMLYKALYNAINDGEDPNKITQVSNTRWLSIESAVSRVHKQWLELKTHFEIMRLKEKCYSAEILYQMYCDDCNYAYLCFLKPILSDVNRVNKNFESNSADSMKLMEDLSNLLNTLISKVTVPHSKFELFKDSIEDYFDTNCYLGYLFECQMKKMKDNGFGNEQLIRERCHSFLKSLIKEIINRIPDNFEILKSVSTLSVQMVLRTVKPQIIPLLHFFNKSPSDIEIIEGQWEKIHLIKWQNINDTCEFWYEVLQYKDSDNVHIFKELAEFTLSILSLPHSNAEVERLFSMMNIVKTKLRNRLSLQTLNAILSIRCGMKREGKCCDSYELHTNMYKNIKTNESYCEQQDEDFDIFI</sequence>
<dbReference type="EMBL" id="CAACVG010007223">
    <property type="protein sequence ID" value="VEN44313.1"/>
    <property type="molecule type" value="Genomic_DNA"/>
</dbReference>
<dbReference type="OrthoDB" id="6779154at2759"/>
<dbReference type="PANTHER" id="PTHR37162:SF1">
    <property type="entry name" value="BED-TYPE DOMAIN-CONTAINING PROTEIN"/>
    <property type="match status" value="1"/>
</dbReference>
<dbReference type="AlphaFoldDB" id="A0A653C9D9"/>
<evidence type="ECO:0000313" key="3">
    <source>
        <dbReference type="Proteomes" id="UP000410492"/>
    </source>
</evidence>
<dbReference type="SUPFAM" id="SSF53098">
    <property type="entry name" value="Ribonuclease H-like"/>
    <property type="match status" value="1"/>
</dbReference>
<proteinExistence type="predicted"/>
<feature type="domain" description="HAT C-terminal dimerisation" evidence="1">
    <location>
        <begin position="548"/>
        <end position="611"/>
    </location>
</feature>
<reference evidence="2 3" key="1">
    <citation type="submission" date="2019-01" db="EMBL/GenBank/DDBJ databases">
        <authorList>
            <person name="Sayadi A."/>
        </authorList>
    </citation>
    <scope>NUCLEOTIDE SEQUENCE [LARGE SCALE GENOMIC DNA]</scope>
</reference>
<dbReference type="InterPro" id="IPR012337">
    <property type="entry name" value="RNaseH-like_sf"/>
</dbReference>
<evidence type="ECO:0000259" key="1">
    <source>
        <dbReference type="Pfam" id="PF05699"/>
    </source>
</evidence>
<accession>A0A653C9D9</accession>
<gene>
    <name evidence="2" type="ORF">CALMAC_LOCUS7149</name>
</gene>
<dbReference type="GO" id="GO:0046983">
    <property type="term" value="F:protein dimerization activity"/>
    <property type="evidence" value="ECO:0007669"/>
    <property type="project" value="InterPro"/>
</dbReference>
<name>A0A653C9D9_CALMS</name>
<dbReference type="Proteomes" id="UP000410492">
    <property type="component" value="Unassembled WGS sequence"/>
</dbReference>
<dbReference type="InterPro" id="IPR008906">
    <property type="entry name" value="HATC_C_dom"/>
</dbReference>
<protein>
    <recommendedName>
        <fullName evidence="1">HAT C-terminal dimerisation domain-containing protein</fullName>
    </recommendedName>
</protein>
<evidence type="ECO:0000313" key="2">
    <source>
        <dbReference type="EMBL" id="VEN44313.1"/>
    </source>
</evidence>
<keyword evidence="3" id="KW-1185">Reference proteome</keyword>
<organism evidence="2 3">
    <name type="scientific">Callosobruchus maculatus</name>
    <name type="common">Southern cowpea weevil</name>
    <name type="synonym">Pulse bruchid</name>
    <dbReference type="NCBI Taxonomy" id="64391"/>
    <lineage>
        <taxon>Eukaryota</taxon>
        <taxon>Metazoa</taxon>
        <taxon>Ecdysozoa</taxon>
        <taxon>Arthropoda</taxon>
        <taxon>Hexapoda</taxon>
        <taxon>Insecta</taxon>
        <taxon>Pterygota</taxon>
        <taxon>Neoptera</taxon>
        <taxon>Endopterygota</taxon>
        <taxon>Coleoptera</taxon>
        <taxon>Polyphaga</taxon>
        <taxon>Cucujiformia</taxon>
        <taxon>Chrysomeloidea</taxon>
        <taxon>Chrysomelidae</taxon>
        <taxon>Bruchinae</taxon>
        <taxon>Bruchini</taxon>
        <taxon>Callosobruchus</taxon>
    </lineage>
</organism>
<dbReference type="PANTHER" id="PTHR37162">
    <property type="entry name" value="HAT FAMILY DIMERISATION DOMAINCONTAINING PROTEIN-RELATED"/>
    <property type="match status" value="1"/>
</dbReference>
<dbReference type="Pfam" id="PF05699">
    <property type="entry name" value="Dimer_Tnp_hAT"/>
    <property type="match status" value="1"/>
</dbReference>